<comment type="caution">
    <text evidence="1">The sequence shown here is derived from an EMBL/GenBank/DDBJ whole genome shotgun (WGS) entry which is preliminary data.</text>
</comment>
<evidence type="ECO:0000313" key="1">
    <source>
        <dbReference type="EMBL" id="EFF82028.1"/>
    </source>
</evidence>
<protein>
    <submittedName>
        <fullName evidence="1">Uncharacterized protein</fullName>
    </submittedName>
</protein>
<reference evidence="2" key="1">
    <citation type="submission" date="2010-03" db="EMBL/GenBank/DDBJ databases">
        <title>Complete sequence of Mobiluncus curtisii ATCC 43063.</title>
        <authorList>
            <person name="Muzny D."/>
            <person name="Qin X."/>
            <person name="Deng J."/>
            <person name="Jiang H."/>
            <person name="Liu Y."/>
            <person name="Qu J."/>
            <person name="Song X.-Z."/>
            <person name="Zhang L."/>
            <person name="Thornton R."/>
            <person name="Coyle M."/>
            <person name="Francisco L."/>
            <person name="Jackson L."/>
            <person name="Javaid M."/>
            <person name="Korchina V."/>
            <person name="Kovar C."/>
            <person name="Mata R."/>
            <person name="Mathew T."/>
            <person name="Ngo R."/>
            <person name="Nguyen L."/>
            <person name="Nguyen N."/>
            <person name="Okwuonu G."/>
            <person name="Ongeri F."/>
            <person name="Pham C."/>
            <person name="Simmons D."/>
            <person name="Wilczek-Boney K."/>
            <person name="Hale W."/>
            <person name="Jakkamsetti A."/>
            <person name="Pham P."/>
            <person name="Ruth R."/>
            <person name="San Lucas F."/>
            <person name="Warren J."/>
            <person name="Zhang J."/>
            <person name="Zhao Z."/>
            <person name="Zhou C."/>
            <person name="Zhu D."/>
            <person name="Lee S."/>
            <person name="Bess C."/>
            <person name="Blankenburg K."/>
            <person name="Forbes L."/>
            <person name="Fu Q."/>
            <person name="Gubbala S."/>
            <person name="Hirani K."/>
            <person name="Jayaseelan J.C."/>
            <person name="Lara F."/>
            <person name="Munidasa M."/>
            <person name="Palculict T."/>
            <person name="Patil S."/>
            <person name="Pu L.-L."/>
            <person name="Saada N."/>
            <person name="Tang L."/>
            <person name="Weissenberger G."/>
            <person name="Zhu Y."/>
            <person name="Hemphill L."/>
            <person name="Shang Y."/>
            <person name="Youmans B."/>
            <person name="Ayvaz T."/>
            <person name="Ross M."/>
            <person name="Santibanez J."/>
            <person name="Aqrawi P."/>
            <person name="Gross S."/>
            <person name="Joshi V."/>
            <person name="Fowler G."/>
            <person name="Nazareth L."/>
            <person name="Reid J."/>
            <person name="Worley K."/>
            <person name="Petrosino J."/>
            <person name="Highlander S."/>
            <person name="Gibbs R."/>
            <person name="Gibbs R."/>
        </authorList>
    </citation>
    <scope>NUCLEOTIDE SEQUENCE [LARGE SCALE GENOMIC DNA]</scope>
    <source>
        <strain evidence="2">ATCC 19194</strain>
    </source>
</reference>
<name>D4XS11_ACIHA</name>
<dbReference type="EMBL" id="ADMT01000192">
    <property type="protein sequence ID" value="EFF82028.1"/>
    <property type="molecule type" value="Genomic_DNA"/>
</dbReference>
<organism evidence="1 2">
    <name type="scientific">Acinetobacter haemolyticus ATCC 19194</name>
    <dbReference type="NCBI Taxonomy" id="707232"/>
    <lineage>
        <taxon>Bacteria</taxon>
        <taxon>Pseudomonadati</taxon>
        <taxon>Pseudomonadota</taxon>
        <taxon>Gammaproteobacteria</taxon>
        <taxon>Moraxellales</taxon>
        <taxon>Moraxellaceae</taxon>
        <taxon>Acinetobacter</taxon>
    </lineage>
</organism>
<dbReference type="HOGENOM" id="CLU_187368_0_0_6"/>
<gene>
    <name evidence="1" type="ORF">HMP0015_2503</name>
</gene>
<dbReference type="Proteomes" id="UP000003085">
    <property type="component" value="Unassembled WGS sequence"/>
</dbReference>
<sequence length="77" mass="9093">MNMNKVTVRVKDQEENESIVIAQLNELEDHEVSFFKRVEHIEIEGRAIFPNMDLLFEDEFDGKIYKLVALVNDKRLV</sequence>
<dbReference type="AlphaFoldDB" id="D4XS11"/>
<proteinExistence type="predicted"/>
<accession>D4XS11</accession>
<evidence type="ECO:0000313" key="2">
    <source>
        <dbReference type="Proteomes" id="UP000003085"/>
    </source>
</evidence>